<dbReference type="AlphaFoldDB" id="A0A1W9KQU5"/>
<dbReference type="Proteomes" id="UP000192505">
    <property type="component" value="Unassembled WGS sequence"/>
</dbReference>
<evidence type="ECO:0000256" key="7">
    <source>
        <dbReference type="ARBA" id="ARBA00023136"/>
    </source>
</evidence>
<evidence type="ECO:0000313" key="11">
    <source>
        <dbReference type="EMBL" id="OQW86549.1"/>
    </source>
</evidence>
<evidence type="ECO:0000313" key="12">
    <source>
        <dbReference type="Proteomes" id="UP000192505"/>
    </source>
</evidence>
<keyword evidence="8 9" id="KW-0807">Transducer</keyword>
<keyword evidence="7" id="KW-0472">Membrane</keyword>
<keyword evidence="3" id="KW-0488">Methylation</keyword>
<reference evidence="11 12" key="1">
    <citation type="submission" date="2017-01" db="EMBL/GenBank/DDBJ databases">
        <title>Novel large sulfur bacteria in the metagenomes of groundwater-fed chemosynthetic microbial mats in the Lake Huron basin.</title>
        <authorList>
            <person name="Sharrar A.M."/>
            <person name="Flood B.E."/>
            <person name="Bailey J.V."/>
            <person name="Jones D.S."/>
            <person name="Biddanda B."/>
            <person name="Ruberg S.A."/>
            <person name="Marcus D.N."/>
            <person name="Dick G.J."/>
        </authorList>
    </citation>
    <scope>NUCLEOTIDE SEQUENCE [LARGE SCALE GENOMIC DNA]</scope>
    <source>
        <strain evidence="11">A7</strain>
    </source>
</reference>
<dbReference type="Gene3D" id="1.10.287.950">
    <property type="entry name" value="Methyl-accepting chemotaxis protein"/>
    <property type="match status" value="1"/>
</dbReference>
<dbReference type="PANTHER" id="PTHR32089:SF39">
    <property type="entry name" value="METHYL-ACCEPTING CHEMOTAXIS PROTEIN HLYB"/>
    <property type="match status" value="1"/>
</dbReference>
<evidence type="ECO:0000256" key="2">
    <source>
        <dbReference type="ARBA" id="ARBA00022475"/>
    </source>
</evidence>
<evidence type="ECO:0000259" key="10">
    <source>
        <dbReference type="PROSITE" id="PS50111"/>
    </source>
</evidence>
<accession>A0A1W9KQU5</accession>
<evidence type="ECO:0000256" key="1">
    <source>
        <dbReference type="ARBA" id="ARBA00004651"/>
    </source>
</evidence>
<keyword evidence="4" id="KW-0145">Chemotaxis</keyword>
<dbReference type="PROSITE" id="PS50111">
    <property type="entry name" value="CHEMOTAXIS_TRANSDUC_2"/>
    <property type="match status" value="1"/>
</dbReference>
<dbReference type="GO" id="GO:0005886">
    <property type="term" value="C:plasma membrane"/>
    <property type="evidence" value="ECO:0007669"/>
    <property type="project" value="UniProtKB-SubCell"/>
</dbReference>
<evidence type="ECO:0000256" key="3">
    <source>
        <dbReference type="ARBA" id="ARBA00022481"/>
    </source>
</evidence>
<gene>
    <name evidence="11" type="ORF">BWK72_16850</name>
</gene>
<evidence type="ECO:0000256" key="6">
    <source>
        <dbReference type="ARBA" id="ARBA00022989"/>
    </source>
</evidence>
<evidence type="ECO:0000256" key="8">
    <source>
        <dbReference type="ARBA" id="ARBA00023224"/>
    </source>
</evidence>
<dbReference type="GO" id="GO:0006935">
    <property type="term" value="P:chemotaxis"/>
    <property type="evidence" value="ECO:0007669"/>
    <property type="project" value="UniProtKB-KW"/>
</dbReference>
<dbReference type="EMBL" id="MTEI01000015">
    <property type="protein sequence ID" value="OQW86549.1"/>
    <property type="molecule type" value="Genomic_DNA"/>
</dbReference>
<evidence type="ECO:0000256" key="9">
    <source>
        <dbReference type="PROSITE-ProRule" id="PRU00284"/>
    </source>
</evidence>
<evidence type="ECO:0000256" key="5">
    <source>
        <dbReference type="ARBA" id="ARBA00022692"/>
    </source>
</evidence>
<evidence type="ECO:0000256" key="4">
    <source>
        <dbReference type="ARBA" id="ARBA00022500"/>
    </source>
</evidence>
<dbReference type="GO" id="GO:0007165">
    <property type="term" value="P:signal transduction"/>
    <property type="evidence" value="ECO:0007669"/>
    <property type="project" value="UniProtKB-KW"/>
</dbReference>
<comment type="subcellular location">
    <subcellularLocation>
        <location evidence="1">Cell membrane</location>
        <topology evidence="1">Multi-pass membrane protein</topology>
    </subcellularLocation>
</comment>
<sequence>MKMAFSVSSGLKAGRLMLGRLFLGRDQGSASGMASNGAGQGLASEPAIALLETHLQLDREIDKKLQEVIVDTENSALEIIKQVRQLYDTANTLVVYLSTTSTQANALGSDIVTSVNYLIEIGAFIEALPAKMTRDINSVQSVVKEITELSELVGSVQAISMQSHLLAINAAIEGSRAGPAGAAFRIVAEEMRLLAANSSSVADKINSGLLRARKVVQDGMAASIAESSKGLDDVSHAVASIQKLQDNFEDMSQYFKTRFAVVTKHNEDLATDIAEVLGHIQYQDVVSQCIERMRATVSQRNALLQAVVGQQGLTPEDMAQLPALLAQILEAYCQEEDKHKHSARHTEEANTELKFELF</sequence>
<protein>
    <recommendedName>
        <fullName evidence="10">Methyl-accepting transducer domain-containing protein</fullName>
    </recommendedName>
</protein>
<organism evidence="11 12">
    <name type="scientific">Rhodoferax ferrireducens</name>
    <dbReference type="NCBI Taxonomy" id="192843"/>
    <lineage>
        <taxon>Bacteria</taxon>
        <taxon>Pseudomonadati</taxon>
        <taxon>Pseudomonadota</taxon>
        <taxon>Betaproteobacteria</taxon>
        <taxon>Burkholderiales</taxon>
        <taxon>Comamonadaceae</taxon>
        <taxon>Rhodoferax</taxon>
    </lineage>
</organism>
<dbReference type="InterPro" id="IPR004089">
    <property type="entry name" value="MCPsignal_dom"/>
</dbReference>
<dbReference type="SUPFAM" id="SSF58104">
    <property type="entry name" value="Methyl-accepting chemotaxis protein (MCP) signaling domain"/>
    <property type="match status" value="1"/>
</dbReference>
<keyword evidence="2" id="KW-1003">Cell membrane</keyword>
<dbReference type="SMART" id="SM00283">
    <property type="entry name" value="MA"/>
    <property type="match status" value="1"/>
</dbReference>
<name>A0A1W9KQU5_9BURK</name>
<comment type="caution">
    <text evidence="11">The sequence shown here is derived from an EMBL/GenBank/DDBJ whole genome shotgun (WGS) entry which is preliminary data.</text>
</comment>
<keyword evidence="6" id="KW-1133">Transmembrane helix</keyword>
<feature type="domain" description="Methyl-accepting transducer" evidence="10">
    <location>
        <begin position="69"/>
        <end position="281"/>
    </location>
</feature>
<proteinExistence type="predicted"/>
<dbReference type="PANTHER" id="PTHR32089">
    <property type="entry name" value="METHYL-ACCEPTING CHEMOTAXIS PROTEIN MCPB"/>
    <property type="match status" value="1"/>
</dbReference>
<dbReference type="Pfam" id="PF00015">
    <property type="entry name" value="MCPsignal"/>
    <property type="match status" value="1"/>
</dbReference>
<keyword evidence="5" id="KW-0812">Transmembrane</keyword>